<accession>A0ABU2FBW8</accession>
<dbReference type="Pfam" id="PF04932">
    <property type="entry name" value="Wzy_C"/>
    <property type="match status" value="1"/>
</dbReference>
<feature type="transmembrane region" description="Helical" evidence="6">
    <location>
        <begin position="111"/>
        <end position="131"/>
    </location>
</feature>
<organism evidence="8 9">
    <name type="scientific">Haloarcula saliterrae</name>
    <dbReference type="NCBI Taxonomy" id="2950534"/>
    <lineage>
        <taxon>Archaea</taxon>
        <taxon>Methanobacteriati</taxon>
        <taxon>Methanobacteriota</taxon>
        <taxon>Stenosarchaea group</taxon>
        <taxon>Halobacteria</taxon>
        <taxon>Halobacteriales</taxon>
        <taxon>Haloarculaceae</taxon>
        <taxon>Haloarcula</taxon>
    </lineage>
</organism>
<feature type="transmembrane region" description="Helical" evidence="6">
    <location>
        <begin position="314"/>
        <end position="331"/>
    </location>
</feature>
<feature type="transmembrane region" description="Helical" evidence="6">
    <location>
        <begin position="55"/>
        <end position="77"/>
    </location>
</feature>
<dbReference type="GO" id="GO:0016874">
    <property type="term" value="F:ligase activity"/>
    <property type="evidence" value="ECO:0007669"/>
    <property type="project" value="UniProtKB-KW"/>
</dbReference>
<evidence type="ECO:0000256" key="4">
    <source>
        <dbReference type="ARBA" id="ARBA00023136"/>
    </source>
</evidence>
<feature type="transmembrane region" description="Helical" evidence="6">
    <location>
        <begin position="84"/>
        <end position="105"/>
    </location>
</feature>
<name>A0ABU2FBW8_9EURY</name>
<feature type="domain" description="O-antigen ligase-related" evidence="7">
    <location>
        <begin position="303"/>
        <end position="492"/>
    </location>
</feature>
<keyword evidence="4 6" id="KW-0472">Membrane</keyword>
<comment type="caution">
    <text evidence="8">The sequence shown here is derived from an EMBL/GenBank/DDBJ whole genome shotgun (WGS) entry which is preliminary data.</text>
</comment>
<feature type="transmembrane region" description="Helical" evidence="6">
    <location>
        <begin position="338"/>
        <end position="358"/>
    </location>
</feature>
<dbReference type="Proteomes" id="UP001259659">
    <property type="component" value="Unassembled WGS sequence"/>
</dbReference>
<evidence type="ECO:0000256" key="1">
    <source>
        <dbReference type="ARBA" id="ARBA00004141"/>
    </source>
</evidence>
<feature type="transmembrane region" description="Helical" evidence="6">
    <location>
        <begin position="216"/>
        <end position="235"/>
    </location>
</feature>
<dbReference type="EMBL" id="JAMQON010000002">
    <property type="protein sequence ID" value="MDS0259769.1"/>
    <property type="molecule type" value="Genomic_DNA"/>
</dbReference>
<evidence type="ECO:0000259" key="7">
    <source>
        <dbReference type="Pfam" id="PF04932"/>
    </source>
</evidence>
<feature type="compositionally biased region" description="Low complexity" evidence="5">
    <location>
        <begin position="387"/>
        <end position="396"/>
    </location>
</feature>
<feature type="transmembrane region" description="Helical" evidence="6">
    <location>
        <begin position="516"/>
        <end position="539"/>
    </location>
</feature>
<keyword evidence="3 6" id="KW-1133">Transmembrane helix</keyword>
<comment type="subcellular location">
    <subcellularLocation>
        <location evidence="1">Membrane</location>
        <topology evidence="1">Multi-pass membrane protein</topology>
    </subcellularLocation>
</comment>
<dbReference type="PANTHER" id="PTHR37422:SF13">
    <property type="entry name" value="LIPOPOLYSACCHARIDE BIOSYNTHESIS PROTEIN PA4999-RELATED"/>
    <property type="match status" value="1"/>
</dbReference>
<sequence length="579" mass="61834">MGQRTIFGQPGIRSYGEILSEIFVDSVSITEATVEDTTHMAIFLITNLVLITPLLVVWASLPLLAVLPVVFVGYFVYAYRTKRLSAGLLSGFFVLSIFGANVPLLSGPGKAYFSIYIVDLLAVVLVSGLIYQNGLNWSSIHESKLKTVAVLGLLTFVCWSYASAIVGNGPSQFASVLFAMQQTRYLLVFVVTIFIVNQTSVFVCLYPLLLSITGNLFYAVAEALAGHTFGLTYLGDAGGRELFELAIGPLTLPTGLYAGGFVGGVRELIALTLLLLPFLVYWGVYGSRRVTTASALGILSVVFIIKIGETDAGWMASIIVLALTAAMWLWISVSERDFDLLAGVAVSVSSIVASMLLYQQRFYDFFAADSQEPATGTSNGTTGGNATGTPTGASGNATGGTGGSSGDGGMSVAEWVIELFSYVPLVEVDTLGVRLSQYAAAIELLLAYPFFGIGGYNFVLVAEEYGVPSAMGVHNTFFSHLAATGIIGVVSYSVSVLAVVYIVIKQMLQTRTRRRALWGCTLAGLMGFHAYSFWVVIYGWQTSNVGLWLLSGIAVGAFSVVSSEDEEQQTSESSVPYVS</sequence>
<gene>
    <name evidence="8" type="ORF">NDI56_10240</name>
</gene>
<evidence type="ECO:0000256" key="3">
    <source>
        <dbReference type="ARBA" id="ARBA00022989"/>
    </source>
</evidence>
<keyword evidence="8" id="KW-0436">Ligase</keyword>
<dbReference type="InterPro" id="IPR051533">
    <property type="entry name" value="WaaL-like"/>
</dbReference>
<dbReference type="InterPro" id="IPR007016">
    <property type="entry name" value="O-antigen_ligase-rel_domated"/>
</dbReference>
<evidence type="ECO:0000256" key="6">
    <source>
        <dbReference type="SAM" id="Phobius"/>
    </source>
</evidence>
<keyword evidence="2 6" id="KW-0812">Transmembrane</keyword>
<dbReference type="PANTHER" id="PTHR37422">
    <property type="entry name" value="TEICHURONIC ACID BIOSYNTHESIS PROTEIN TUAE"/>
    <property type="match status" value="1"/>
</dbReference>
<evidence type="ECO:0000256" key="5">
    <source>
        <dbReference type="SAM" id="MobiDB-lite"/>
    </source>
</evidence>
<evidence type="ECO:0000313" key="9">
    <source>
        <dbReference type="Proteomes" id="UP001259659"/>
    </source>
</evidence>
<dbReference type="RefSeq" id="WP_310919412.1">
    <property type="nucleotide sequence ID" value="NZ_JAMQON010000002.1"/>
</dbReference>
<feature type="region of interest" description="Disordered" evidence="5">
    <location>
        <begin position="374"/>
        <end position="405"/>
    </location>
</feature>
<protein>
    <submittedName>
        <fullName evidence="8">O-antigen ligase family protein</fullName>
    </submittedName>
</protein>
<reference evidence="8 9" key="1">
    <citation type="submission" date="2022-06" db="EMBL/GenBank/DDBJ databases">
        <title>Haloarcula sp. a new haloarchaeum isolate from saline soil.</title>
        <authorList>
            <person name="Strakova D."/>
            <person name="Galisteo C."/>
            <person name="Sanchez-Porro C."/>
            <person name="Ventosa A."/>
        </authorList>
    </citation>
    <scope>NUCLEOTIDE SEQUENCE [LARGE SCALE GENOMIC DNA]</scope>
    <source>
        <strain evidence="8 9">S1CR25-12</strain>
    </source>
</reference>
<feature type="transmembrane region" description="Helical" evidence="6">
    <location>
        <begin position="477"/>
        <end position="504"/>
    </location>
</feature>
<evidence type="ECO:0000313" key="8">
    <source>
        <dbReference type="EMBL" id="MDS0259769.1"/>
    </source>
</evidence>
<keyword evidence="9" id="KW-1185">Reference proteome</keyword>
<proteinExistence type="predicted"/>
<feature type="transmembrane region" description="Helical" evidence="6">
    <location>
        <begin position="143"/>
        <end position="165"/>
    </location>
</feature>
<evidence type="ECO:0000256" key="2">
    <source>
        <dbReference type="ARBA" id="ARBA00022692"/>
    </source>
</evidence>
<feature type="transmembrane region" description="Helical" evidence="6">
    <location>
        <begin position="185"/>
        <end position="209"/>
    </location>
</feature>
<feature type="transmembrane region" description="Helical" evidence="6">
    <location>
        <begin position="255"/>
        <end position="283"/>
    </location>
</feature>